<keyword evidence="3" id="KW-1185">Reference proteome</keyword>
<protein>
    <submittedName>
        <fullName evidence="2">Uncharacterized protein</fullName>
    </submittedName>
</protein>
<accession>A0A9W7FMM0</accession>
<evidence type="ECO:0000313" key="3">
    <source>
        <dbReference type="Proteomes" id="UP001165160"/>
    </source>
</evidence>
<dbReference type="AlphaFoldDB" id="A0A9W7FMM0"/>
<comment type="caution">
    <text evidence="2">The sequence shown here is derived from an EMBL/GenBank/DDBJ whole genome shotgun (WGS) entry which is preliminary data.</text>
</comment>
<sequence length="279" mass="30785">MANYRAIFYKRSQGLADENSNTGTIFTYTSDQAHNNCLRLGKSNYLDTLKYFPREASKFPTPKKNSSKPKLNNCDYLESMERFSPGWNGRPGGAGRIHTEVKCRFNKVRGNASAYIVEDSWGGEEGGEVVVHDTIDDVGSAAGSVDVSDWKLVGDVDTMSDTTSATSVVAPSELTEDWVDVGNNSVKTRGGSYADMLKKASFEAEARQAPVALPPVPLKYSITSAAKEHKGKKEDDDDLKENESYTDYDGAKSMMSGKRPFKGEGRTCRSSPYPKWFYN</sequence>
<reference evidence="3" key="1">
    <citation type="journal article" date="2023" name="Commun. Biol.">
        <title>Genome analysis of Parmales, the sister group of diatoms, reveals the evolutionary specialization of diatoms from phago-mixotrophs to photoautotrophs.</title>
        <authorList>
            <person name="Ban H."/>
            <person name="Sato S."/>
            <person name="Yoshikawa S."/>
            <person name="Yamada K."/>
            <person name="Nakamura Y."/>
            <person name="Ichinomiya M."/>
            <person name="Sato N."/>
            <person name="Blanc-Mathieu R."/>
            <person name="Endo H."/>
            <person name="Kuwata A."/>
            <person name="Ogata H."/>
        </authorList>
    </citation>
    <scope>NUCLEOTIDE SEQUENCE [LARGE SCALE GENOMIC DNA]</scope>
    <source>
        <strain evidence="3">NIES 3699</strain>
    </source>
</reference>
<name>A0A9W7FMM0_9STRA</name>
<evidence type="ECO:0000256" key="1">
    <source>
        <dbReference type="SAM" id="MobiDB-lite"/>
    </source>
</evidence>
<organism evidence="2 3">
    <name type="scientific">Triparma verrucosa</name>
    <dbReference type="NCBI Taxonomy" id="1606542"/>
    <lineage>
        <taxon>Eukaryota</taxon>
        <taxon>Sar</taxon>
        <taxon>Stramenopiles</taxon>
        <taxon>Ochrophyta</taxon>
        <taxon>Bolidophyceae</taxon>
        <taxon>Parmales</taxon>
        <taxon>Triparmaceae</taxon>
        <taxon>Triparma</taxon>
    </lineage>
</organism>
<feature type="compositionally biased region" description="Acidic residues" evidence="1">
    <location>
        <begin position="235"/>
        <end position="246"/>
    </location>
</feature>
<gene>
    <name evidence="2" type="ORF">TrVE_jg7320</name>
</gene>
<dbReference type="EMBL" id="BRXX01000505">
    <property type="protein sequence ID" value="GMI14753.1"/>
    <property type="molecule type" value="Genomic_DNA"/>
</dbReference>
<proteinExistence type="predicted"/>
<evidence type="ECO:0000313" key="2">
    <source>
        <dbReference type="EMBL" id="GMI14753.1"/>
    </source>
</evidence>
<feature type="region of interest" description="Disordered" evidence="1">
    <location>
        <begin position="226"/>
        <end position="271"/>
    </location>
</feature>
<dbReference type="Proteomes" id="UP001165160">
    <property type="component" value="Unassembled WGS sequence"/>
</dbReference>